<protein>
    <submittedName>
        <fullName evidence="1">Peptidase S8 and S53, subtilisin, kexin, sedolisin; Integrase, catalytic region; Zinc finger, CCHC-type; Peptidase aspartic, catalytic, putative</fullName>
    </submittedName>
</protein>
<reference evidence="1" key="1">
    <citation type="submission" date="2004-05" db="EMBL/GenBank/DDBJ databases">
        <authorList>
            <person name="Town C.D."/>
        </authorList>
    </citation>
    <scope>NUCLEOTIDE SEQUENCE</scope>
</reference>
<dbReference type="PANTHER" id="PTHR11439:SF483">
    <property type="entry name" value="PEPTIDE SYNTHASE GLIP-LIKE, PUTATIVE (AFU_ORTHOLOGUE AFUA_3G12920)-RELATED"/>
    <property type="match status" value="1"/>
</dbReference>
<name>Q2HW00_MEDTR</name>
<dbReference type="AlphaFoldDB" id="Q2HW00"/>
<gene>
    <name evidence="1" type="ORF">MtrDRAFT_AC148289g27v2</name>
</gene>
<organism evidence="1">
    <name type="scientific">Medicago truncatula</name>
    <name type="common">Barrel medic</name>
    <name type="synonym">Medicago tribuloides</name>
    <dbReference type="NCBI Taxonomy" id="3880"/>
    <lineage>
        <taxon>Eukaryota</taxon>
        <taxon>Viridiplantae</taxon>
        <taxon>Streptophyta</taxon>
        <taxon>Embryophyta</taxon>
        <taxon>Tracheophyta</taxon>
        <taxon>Spermatophyta</taxon>
        <taxon>Magnoliopsida</taxon>
        <taxon>eudicotyledons</taxon>
        <taxon>Gunneridae</taxon>
        <taxon>Pentapetalae</taxon>
        <taxon>rosids</taxon>
        <taxon>fabids</taxon>
        <taxon>Fabales</taxon>
        <taxon>Fabaceae</taxon>
        <taxon>Papilionoideae</taxon>
        <taxon>50 kb inversion clade</taxon>
        <taxon>NPAAA clade</taxon>
        <taxon>Hologalegina</taxon>
        <taxon>IRL clade</taxon>
        <taxon>Trifolieae</taxon>
        <taxon>Medicago</taxon>
    </lineage>
</organism>
<evidence type="ECO:0000313" key="1">
    <source>
        <dbReference type="EMBL" id="ABD28383.1"/>
    </source>
</evidence>
<dbReference type="EMBL" id="AC148289">
    <property type="protein sequence ID" value="ABD28383.1"/>
    <property type="molecule type" value="Genomic_DNA"/>
</dbReference>
<accession>Q2HW00</accession>
<proteinExistence type="predicted"/>
<sequence>MFRQIVGSLRYLCNSRPDICYSVSVISKFMHDPKKSHLIAAKRLLRYIKGTMDLGLLFPYGAQSELNELMGFSDSDWCGDLTDRRSTSDYVFKFNDAAISWCTKSN</sequence>
<dbReference type="PANTHER" id="PTHR11439">
    <property type="entry name" value="GAG-POL-RELATED RETROTRANSPOSON"/>
    <property type="match status" value="1"/>
</dbReference>
<reference evidence="1" key="2">
    <citation type="submission" date="2007-03" db="EMBL/GenBank/DDBJ databases">
        <authorList>
            <consortium name="The International Medicago Genome Annotation Group"/>
        </authorList>
    </citation>
    <scope>NUCLEOTIDE SEQUENCE</scope>
</reference>